<sequence>MTVPASHPALIRARPAAPSARTVITTLLGTTLLIKACGFAYDFLGYYIGDAHGTTAAGAALTVFGVGWCVGQLASGAVTDRLGARTACSIGLLLAAVVCAGLAAADTLPSLLLLAFCLGCTMDVSRPALSAEINDRVTSEGARTRAQGWLYWVSNVGVSLSGGVGGYFAHQHGYRALFVANGVACVAAAVLARRVLSGRPSPVRAGREHRFYAQMLADTPLRWMVAAAIGAMVCAYGLVSVLPLVMNADGLPPSAYGTAMIANTVAVLVLSPPLTRFLVGRGDRVRYSVAPVLAVGSLTLGAAMGLAALQHTTLGYSTAAVAMVPGEVCYSVAIGAYLATAAPPGAIGRYQAALSGAGAIASLTPLGIAFALNTGGRPLVAGLLAASAALAALACVPLSRSLRTSAPPRPAAEPVQAQH</sequence>
<feature type="transmembrane region" description="Helical" evidence="7">
    <location>
        <begin position="86"/>
        <end position="105"/>
    </location>
</feature>
<dbReference type="Gene3D" id="1.20.1250.20">
    <property type="entry name" value="MFS general substrate transporter like domains"/>
    <property type="match status" value="1"/>
</dbReference>
<feature type="transmembrane region" description="Helical" evidence="7">
    <location>
        <begin position="378"/>
        <end position="399"/>
    </location>
</feature>
<feature type="transmembrane region" description="Helical" evidence="7">
    <location>
        <begin position="20"/>
        <end position="41"/>
    </location>
</feature>
<accession>A0ABU2X5S7</accession>
<evidence type="ECO:0000256" key="1">
    <source>
        <dbReference type="ARBA" id="ARBA00004651"/>
    </source>
</evidence>
<feature type="transmembrane region" description="Helical" evidence="7">
    <location>
        <begin position="149"/>
        <end position="168"/>
    </location>
</feature>
<dbReference type="InterPro" id="IPR036259">
    <property type="entry name" value="MFS_trans_sf"/>
</dbReference>
<gene>
    <name evidence="9" type="ORF">RND15_00845</name>
</gene>
<feature type="domain" description="Major facilitator superfamily (MFS) profile" evidence="8">
    <location>
        <begin position="1"/>
        <end position="400"/>
    </location>
</feature>
<name>A0ABU2X5S7_9ACTN</name>
<feature type="transmembrane region" description="Helical" evidence="7">
    <location>
        <begin position="174"/>
        <end position="192"/>
    </location>
</feature>
<feature type="transmembrane region" description="Helical" evidence="7">
    <location>
        <begin position="315"/>
        <end position="340"/>
    </location>
</feature>
<evidence type="ECO:0000313" key="10">
    <source>
        <dbReference type="Proteomes" id="UP001180754"/>
    </source>
</evidence>
<dbReference type="InterPro" id="IPR020846">
    <property type="entry name" value="MFS_dom"/>
</dbReference>
<keyword evidence="4 7" id="KW-0812">Transmembrane</keyword>
<keyword evidence="2" id="KW-0813">Transport</keyword>
<organism evidence="9 10">
    <name type="scientific">Streptomyces lonegramiae</name>
    <dbReference type="NCBI Taxonomy" id="3075524"/>
    <lineage>
        <taxon>Bacteria</taxon>
        <taxon>Bacillati</taxon>
        <taxon>Actinomycetota</taxon>
        <taxon>Actinomycetes</taxon>
        <taxon>Kitasatosporales</taxon>
        <taxon>Streptomycetaceae</taxon>
        <taxon>Streptomyces</taxon>
    </lineage>
</organism>
<feature type="transmembrane region" description="Helical" evidence="7">
    <location>
        <begin position="53"/>
        <end position="74"/>
    </location>
</feature>
<evidence type="ECO:0000256" key="5">
    <source>
        <dbReference type="ARBA" id="ARBA00022989"/>
    </source>
</evidence>
<evidence type="ECO:0000256" key="3">
    <source>
        <dbReference type="ARBA" id="ARBA00022475"/>
    </source>
</evidence>
<evidence type="ECO:0000256" key="6">
    <source>
        <dbReference type="ARBA" id="ARBA00023136"/>
    </source>
</evidence>
<dbReference type="EMBL" id="JAVRFD010000001">
    <property type="protein sequence ID" value="MDT0541264.1"/>
    <property type="molecule type" value="Genomic_DNA"/>
</dbReference>
<feature type="transmembrane region" description="Helical" evidence="7">
    <location>
        <begin position="352"/>
        <end position="372"/>
    </location>
</feature>
<keyword evidence="6 7" id="KW-0472">Membrane</keyword>
<keyword evidence="5 7" id="KW-1133">Transmembrane helix</keyword>
<feature type="transmembrane region" description="Helical" evidence="7">
    <location>
        <begin position="223"/>
        <end position="242"/>
    </location>
</feature>
<evidence type="ECO:0000313" key="9">
    <source>
        <dbReference type="EMBL" id="MDT0541264.1"/>
    </source>
</evidence>
<comment type="subcellular location">
    <subcellularLocation>
        <location evidence="1">Cell membrane</location>
        <topology evidence="1">Multi-pass membrane protein</topology>
    </subcellularLocation>
</comment>
<dbReference type="PANTHER" id="PTHR23517">
    <property type="entry name" value="RESISTANCE PROTEIN MDTM, PUTATIVE-RELATED-RELATED"/>
    <property type="match status" value="1"/>
</dbReference>
<evidence type="ECO:0000256" key="7">
    <source>
        <dbReference type="SAM" id="Phobius"/>
    </source>
</evidence>
<evidence type="ECO:0000256" key="2">
    <source>
        <dbReference type="ARBA" id="ARBA00022448"/>
    </source>
</evidence>
<dbReference type="InterPro" id="IPR050171">
    <property type="entry name" value="MFS_Transporters"/>
</dbReference>
<evidence type="ECO:0000256" key="4">
    <source>
        <dbReference type="ARBA" id="ARBA00022692"/>
    </source>
</evidence>
<dbReference type="Pfam" id="PF07690">
    <property type="entry name" value="MFS_1"/>
    <property type="match status" value="1"/>
</dbReference>
<keyword evidence="3" id="KW-1003">Cell membrane</keyword>
<feature type="transmembrane region" description="Helical" evidence="7">
    <location>
        <begin position="287"/>
        <end position="309"/>
    </location>
</feature>
<dbReference type="InterPro" id="IPR011701">
    <property type="entry name" value="MFS"/>
</dbReference>
<dbReference type="Proteomes" id="UP001180754">
    <property type="component" value="Unassembled WGS sequence"/>
</dbReference>
<comment type="caution">
    <text evidence="9">The sequence shown here is derived from an EMBL/GenBank/DDBJ whole genome shotgun (WGS) entry which is preliminary data.</text>
</comment>
<reference evidence="9" key="1">
    <citation type="submission" date="2024-05" db="EMBL/GenBank/DDBJ databases">
        <title>30 novel species of actinomycetes from the DSMZ collection.</title>
        <authorList>
            <person name="Nouioui I."/>
        </authorList>
    </citation>
    <scope>NUCLEOTIDE SEQUENCE</scope>
    <source>
        <strain evidence="9">DSM 41529</strain>
    </source>
</reference>
<keyword evidence="10" id="KW-1185">Reference proteome</keyword>
<dbReference type="SUPFAM" id="SSF103473">
    <property type="entry name" value="MFS general substrate transporter"/>
    <property type="match status" value="1"/>
</dbReference>
<dbReference type="RefSeq" id="WP_311721523.1">
    <property type="nucleotide sequence ID" value="NZ_JAVRFD010000001.1"/>
</dbReference>
<dbReference type="PROSITE" id="PS50850">
    <property type="entry name" value="MFS"/>
    <property type="match status" value="1"/>
</dbReference>
<evidence type="ECO:0000259" key="8">
    <source>
        <dbReference type="PROSITE" id="PS50850"/>
    </source>
</evidence>
<dbReference type="PANTHER" id="PTHR23517:SF3">
    <property type="entry name" value="INTEGRAL MEMBRANE TRANSPORT PROTEIN"/>
    <property type="match status" value="1"/>
</dbReference>
<protein>
    <submittedName>
        <fullName evidence="9">MFS transporter</fullName>
    </submittedName>
</protein>
<proteinExistence type="predicted"/>
<feature type="transmembrane region" description="Helical" evidence="7">
    <location>
        <begin position="254"/>
        <end position="275"/>
    </location>
</feature>